<dbReference type="PANTHER" id="PTHR43591:SF10">
    <property type="entry name" value="ABC TRANSMEMBRANE TYPE-1 DOMAIN-CONTAINING PROTEIN-RELATED"/>
    <property type="match status" value="1"/>
</dbReference>
<dbReference type="CDD" id="cd02440">
    <property type="entry name" value="AdoMet_MTases"/>
    <property type="match status" value="1"/>
</dbReference>
<gene>
    <name evidence="2" type="ORF">MPDQ_007670</name>
</gene>
<dbReference type="SUPFAM" id="SSF53335">
    <property type="entry name" value="S-adenosyl-L-methionine-dependent methyltransferases"/>
    <property type="match status" value="1"/>
</dbReference>
<evidence type="ECO:0000313" key="3">
    <source>
        <dbReference type="Proteomes" id="UP000319663"/>
    </source>
</evidence>
<feature type="compositionally biased region" description="Basic and acidic residues" evidence="1">
    <location>
        <begin position="1"/>
        <end position="11"/>
    </location>
</feature>
<dbReference type="InterPro" id="IPR029063">
    <property type="entry name" value="SAM-dependent_MTases_sf"/>
</dbReference>
<dbReference type="AlphaFoldDB" id="A0A507QTV6"/>
<dbReference type="EMBL" id="VIFY01000084">
    <property type="protein sequence ID" value="TQB71270.1"/>
    <property type="molecule type" value="Genomic_DNA"/>
</dbReference>
<dbReference type="GO" id="GO:0008168">
    <property type="term" value="F:methyltransferase activity"/>
    <property type="evidence" value="ECO:0007669"/>
    <property type="project" value="TreeGrafter"/>
</dbReference>
<keyword evidence="3" id="KW-1185">Reference proteome</keyword>
<protein>
    <recommendedName>
        <fullName evidence="4">Methyltransferase</fullName>
    </recommendedName>
</protein>
<sequence length="340" mass="38885">MSLPTRDERIQVDTSSDDDSHFDTQSVVDSSLSLASSVRDYTYENGRRYHAYRHGQYPMPNDEEEQDRLMLLHHLFRLIIGGNLFRAPIAQSRITGTANNTRQRILDLGTGTGSWVLDMAEDFPQAEIIGVDLSPIQPHWAPPNCRFFVDDIESDWTFRPEEAFDFIHARSLAGGIADWDRMLQQAFAHVKPGGWVEIQECEPFIVSDDATHELAVVTQEWHRKLRGASRQFGKALDVVSSIGWRMQRAGFVNVIDDVYKCPIGTWPKNRRLKEIGQVGKFALLESIEPYSLALFTRILGYTYEEANETLNRARAELLNNNSLHLYVQVHYVYGQRPRSG</sequence>
<feature type="region of interest" description="Disordered" evidence="1">
    <location>
        <begin position="1"/>
        <end position="23"/>
    </location>
</feature>
<organism evidence="2 3">
    <name type="scientific">Monascus purpureus</name>
    <name type="common">Red mold</name>
    <name type="synonym">Monascus anka</name>
    <dbReference type="NCBI Taxonomy" id="5098"/>
    <lineage>
        <taxon>Eukaryota</taxon>
        <taxon>Fungi</taxon>
        <taxon>Dikarya</taxon>
        <taxon>Ascomycota</taxon>
        <taxon>Pezizomycotina</taxon>
        <taxon>Eurotiomycetes</taxon>
        <taxon>Eurotiomycetidae</taxon>
        <taxon>Eurotiales</taxon>
        <taxon>Aspergillaceae</taxon>
        <taxon>Monascus</taxon>
    </lineage>
</organism>
<name>A0A507QTV6_MONPU</name>
<proteinExistence type="predicted"/>
<dbReference type="STRING" id="5098.A0A507QTV6"/>
<dbReference type="Proteomes" id="UP000319663">
    <property type="component" value="Unassembled WGS sequence"/>
</dbReference>
<dbReference type="Pfam" id="PF13489">
    <property type="entry name" value="Methyltransf_23"/>
    <property type="match status" value="1"/>
</dbReference>
<dbReference type="Gene3D" id="3.40.50.150">
    <property type="entry name" value="Vaccinia Virus protein VP39"/>
    <property type="match status" value="1"/>
</dbReference>
<evidence type="ECO:0000256" key="1">
    <source>
        <dbReference type="SAM" id="MobiDB-lite"/>
    </source>
</evidence>
<reference evidence="2 3" key="1">
    <citation type="submission" date="2019-06" db="EMBL/GenBank/DDBJ databases">
        <title>Wine fermentation using esterase from Monascus purpureus.</title>
        <authorList>
            <person name="Geng C."/>
            <person name="Zhang Y."/>
        </authorList>
    </citation>
    <scope>NUCLEOTIDE SEQUENCE [LARGE SCALE GENOMIC DNA]</scope>
    <source>
        <strain evidence="2">HQ1</strain>
    </source>
</reference>
<evidence type="ECO:0000313" key="2">
    <source>
        <dbReference type="EMBL" id="TQB71270.1"/>
    </source>
</evidence>
<dbReference type="OrthoDB" id="2013972at2759"/>
<dbReference type="PANTHER" id="PTHR43591">
    <property type="entry name" value="METHYLTRANSFERASE"/>
    <property type="match status" value="1"/>
</dbReference>
<comment type="caution">
    <text evidence="2">The sequence shown here is derived from an EMBL/GenBank/DDBJ whole genome shotgun (WGS) entry which is preliminary data.</text>
</comment>
<accession>A0A507QTV6</accession>
<evidence type="ECO:0008006" key="4">
    <source>
        <dbReference type="Google" id="ProtNLM"/>
    </source>
</evidence>